<dbReference type="Proteomes" id="UP000199309">
    <property type="component" value="Unassembled WGS sequence"/>
</dbReference>
<keyword evidence="3" id="KW-0915">Sodium</keyword>
<dbReference type="Gene3D" id="2.40.50.100">
    <property type="match status" value="1"/>
</dbReference>
<organism evidence="8 9">
    <name type="scientific">Megasphaera paucivorans</name>
    <dbReference type="NCBI Taxonomy" id="349095"/>
    <lineage>
        <taxon>Bacteria</taxon>
        <taxon>Bacillati</taxon>
        <taxon>Bacillota</taxon>
        <taxon>Negativicutes</taxon>
        <taxon>Veillonellales</taxon>
        <taxon>Veillonellaceae</taxon>
        <taxon>Megasphaera</taxon>
    </lineage>
</organism>
<keyword evidence="4" id="KW-0406">Ion transport</keyword>
<dbReference type="PANTHER" id="PTHR45266">
    <property type="entry name" value="OXALOACETATE DECARBOXYLASE ALPHA CHAIN"/>
    <property type="match status" value="1"/>
</dbReference>
<keyword evidence="9" id="KW-1185">Reference proteome</keyword>
<dbReference type="STRING" id="349095.SAMN05660299_00051"/>
<reference evidence="8 9" key="1">
    <citation type="submission" date="2016-10" db="EMBL/GenBank/DDBJ databases">
        <authorList>
            <person name="de Groot N.N."/>
        </authorList>
    </citation>
    <scope>NUCLEOTIDE SEQUENCE [LARGE SCALE GENOMIC DNA]</scope>
    <source>
        <strain evidence="8 9">DSM 16981</strain>
    </source>
</reference>
<proteinExistence type="predicted"/>
<evidence type="ECO:0000256" key="6">
    <source>
        <dbReference type="ARBA" id="ARBA00023267"/>
    </source>
</evidence>
<protein>
    <submittedName>
        <fullName evidence="8">Glutaconyl-CoA decarboxylase</fullName>
    </submittedName>
</protein>
<dbReference type="FunFam" id="2.40.50.100:FF:000003">
    <property type="entry name" value="Acetyl-CoA carboxylase biotin carboxyl carrier protein"/>
    <property type="match status" value="1"/>
</dbReference>
<sequence length="147" mass="15120">MKKFKVTVNGQAYEVEVEEIGAPAETVPAVPTVNTPPAPAAAVKEPQKPVEIKQAPVAAAAVHTTATPLPKGPVPEHAVTVKAPMPGKISFVKAAIGQGVNRGDVLVVLEAMKMQNDITASSDGTVIDVRVKVGDNVKTGDVLAVIS</sequence>
<dbReference type="InterPro" id="IPR001882">
    <property type="entry name" value="Biotin_BS"/>
</dbReference>
<keyword evidence="5" id="KW-0739">Sodium transport</keyword>
<dbReference type="InterPro" id="IPR000089">
    <property type="entry name" value="Biotin_lipoyl"/>
</dbReference>
<evidence type="ECO:0000256" key="3">
    <source>
        <dbReference type="ARBA" id="ARBA00023053"/>
    </source>
</evidence>
<name>A0A1G9PZ62_9FIRM</name>
<gene>
    <name evidence="8" type="ORF">SAMN05660299_00051</name>
</gene>
<evidence type="ECO:0000256" key="4">
    <source>
        <dbReference type="ARBA" id="ARBA00023065"/>
    </source>
</evidence>
<accession>A0A1G9PZ62</accession>
<dbReference type="PROSITE" id="PS50968">
    <property type="entry name" value="BIOTINYL_LIPOYL"/>
    <property type="match status" value="1"/>
</dbReference>
<evidence type="ECO:0000313" key="8">
    <source>
        <dbReference type="EMBL" id="SDM04024.1"/>
    </source>
</evidence>
<dbReference type="Pfam" id="PF00364">
    <property type="entry name" value="Biotin_lipoyl"/>
    <property type="match status" value="1"/>
</dbReference>
<keyword evidence="1" id="KW-0813">Transport</keyword>
<evidence type="ECO:0000256" key="1">
    <source>
        <dbReference type="ARBA" id="ARBA00022448"/>
    </source>
</evidence>
<dbReference type="RefSeq" id="WP_091647156.1">
    <property type="nucleotide sequence ID" value="NZ_FNHQ01000001.1"/>
</dbReference>
<evidence type="ECO:0000256" key="2">
    <source>
        <dbReference type="ARBA" id="ARBA00022967"/>
    </source>
</evidence>
<dbReference type="InterPro" id="IPR050709">
    <property type="entry name" value="Biotin_Carboxyl_Carrier/Decarb"/>
</dbReference>
<dbReference type="GO" id="GO:0006814">
    <property type="term" value="P:sodium ion transport"/>
    <property type="evidence" value="ECO:0007669"/>
    <property type="project" value="UniProtKB-KW"/>
</dbReference>
<dbReference type="InterPro" id="IPR011053">
    <property type="entry name" value="Single_hybrid_motif"/>
</dbReference>
<dbReference type="EMBL" id="FNHQ01000001">
    <property type="protein sequence ID" value="SDM04024.1"/>
    <property type="molecule type" value="Genomic_DNA"/>
</dbReference>
<dbReference type="CDD" id="cd06850">
    <property type="entry name" value="biotinyl_domain"/>
    <property type="match status" value="1"/>
</dbReference>
<dbReference type="PANTHER" id="PTHR45266:SF3">
    <property type="entry name" value="OXALOACETATE DECARBOXYLASE ALPHA CHAIN"/>
    <property type="match status" value="1"/>
</dbReference>
<feature type="domain" description="Lipoyl-binding" evidence="7">
    <location>
        <begin position="78"/>
        <end position="147"/>
    </location>
</feature>
<dbReference type="SUPFAM" id="SSF51230">
    <property type="entry name" value="Single hybrid motif"/>
    <property type="match status" value="1"/>
</dbReference>
<evidence type="ECO:0000256" key="5">
    <source>
        <dbReference type="ARBA" id="ARBA00023201"/>
    </source>
</evidence>
<evidence type="ECO:0000259" key="7">
    <source>
        <dbReference type="PROSITE" id="PS50968"/>
    </source>
</evidence>
<dbReference type="OrthoDB" id="9812676at2"/>
<keyword evidence="6" id="KW-0092">Biotin</keyword>
<dbReference type="AlphaFoldDB" id="A0A1G9PZ62"/>
<keyword evidence="2" id="KW-1278">Translocase</keyword>
<evidence type="ECO:0000313" key="9">
    <source>
        <dbReference type="Proteomes" id="UP000199309"/>
    </source>
</evidence>
<dbReference type="PROSITE" id="PS00188">
    <property type="entry name" value="BIOTIN"/>
    <property type="match status" value="1"/>
</dbReference>